<gene>
    <name evidence="3" type="ORF">SDC9_111172</name>
</gene>
<feature type="domain" description="HTH cro/C1-type" evidence="2">
    <location>
        <begin position="13"/>
        <end position="67"/>
    </location>
</feature>
<dbReference type="EMBL" id="VSSQ01019865">
    <property type="protein sequence ID" value="MPM64286.1"/>
    <property type="molecule type" value="Genomic_DNA"/>
</dbReference>
<accession>A0A645BGJ6</accession>
<name>A0A645BGJ6_9ZZZZ</name>
<evidence type="ECO:0000256" key="1">
    <source>
        <dbReference type="ARBA" id="ARBA00007227"/>
    </source>
</evidence>
<dbReference type="InterPro" id="IPR052345">
    <property type="entry name" value="Rad_response_metalloprotease"/>
</dbReference>
<evidence type="ECO:0000313" key="3">
    <source>
        <dbReference type="EMBL" id="MPM64286.1"/>
    </source>
</evidence>
<dbReference type="InterPro" id="IPR001387">
    <property type="entry name" value="Cro/C1-type_HTH"/>
</dbReference>
<dbReference type="Gene3D" id="1.10.10.2910">
    <property type="match status" value="1"/>
</dbReference>
<comment type="similarity">
    <text evidence="1">Belongs to the short-chain fatty acyl-CoA assimilation regulator (ScfR) family.</text>
</comment>
<dbReference type="AlphaFoldDB" id="A0A645BGJ6"/>
<dbReference type="Gene3D" id="1.10.260.40">
    <property type="entry name" value="lambda repressor-like DNA-binding domains"/>
    <property type="match status" value="1"/>
</dbReference>
<comment type="caution">
    <text evidence="3">The sequence shown here is derived from an EMBL/GenBank/DDBJ whole genome shotgun (WGS) entry which is preliminary data.</text>
</comment>
<dbReference type="PANTHER" id="PTHR43236:SF1">
    <property type="entry name" value="BLL7220 PROTEIN"/>
    <property type="match status" value="1"/>
</dbReference>
<dbReference type="PANTHER" id="PTHR43236">
    <property type="entry name" value="ANTITOXIN HIGA1"/>
    <property type="match status" value="1"/>
</dbReference>
<evidence type="ECO:0000259" key="2">
    <source>
        <dbReference type="PROSITE" id="PS50943"/>
    </source>
</evidence>
<dbReference type="InterPro" id="IPR010359">
    <property type="entry name" value="IrrE_HExxH"/>
</dbReference>
<dbReference type="GO" id="GO:0003677">
    <property type="term" value="F:DNA binding"/>
    <property type="evidence" value="ECO:0007669"/>
    <property type="project" value="InterPro"/>
</dbReference>
<dbReference type="PROSITE" id="PS50943">
    <property type="entry name" value="HTH_CROC1"/>
    <property type="match status" value="1"/>
</dbReference>
<dbReference type="Pfam" id="PF06114">
    <property type="entry name" value="Peptidase_M78"/>
    <property type="match status" value="1"/>
</dbReference>
<dbReference type="SUPFAM" id="SSF47413">
    <property type="entry name" value="lambda repressor-like DNA-binding domains"/>
    <property type="match status" value="1"/>
</dbReference>
<reference evidence="3" key="1">
    <citation type="submission" date="2019-08" db="EMBL/GenBank/DDBJ databases">
        <authorList>
            <person name="Kucharzyk K."/>
            <person name="Murdoch R.W."/>
            <person name="Higgins S."/>
            <person name="Loffler F."/>
        </authorList>
    </citation>
    <scope>NUCLEOTIDE SEQUENCE</scope>
</reference>
<dbReference type="CDD" id="cd00093">
    <property type="entry name" value="HTH_XRE"/>
    <property type="match status" value="1"/>
</dbReference>
<organism evidence="3">
    <name type="scientific">bioreactor metagenome</name>
    <dbReference type="NCBI Taxonomy" id="1076179"/>
    <lineage>
        <taxon>unclassified sequences</taxon>
        <taxon>metagenomes</taxon>
        <taxon>ecological metagenomes</taxon>
    </lineage>
</organism>
<dbReference type="InterPro" id="IPR010982">
    <property type="entry name" value="Lambda_DNA-bd_dom_sf"/>
</dbReference>
<protein>
    <recommendedName>
        <fullName evidence="2">HTH cro/C1-type domain-containing protein</fullName>
    </recommendedName>
</protein>
<proteinExistence type="inferred from homology"/>
<sequence>MQLGPNCFNAAMLTLARTYRMLSQRTLSTTTAIPQSALSRFEAGLARPSEDEIRRLSENLSFPKEFFCNNSKIYPPATPFHRKKITAPKKFVESAEALGNIQRIQINNMLSQLDLDKFDVNITMMPIDEDGVASSDPARIAQYTRRSFGLPKGPIENMTKLLEDHGVVISFARFESPKIDGFTLRGGMGEHPMVFLNDVFQGEKYRMTLAHELGHIVMHQMPSDTCEDEAWAFASEFLMPADEIVRVLPNRLTNIRQLVPIKQEWKVSMKSLVKRSSDLGVIDKRTAGYLYSQLTPYGVHEPLPLEKEKPLLIQALIDFYEKEMEYSEDELLSFLWIEKDMFDDWYGKNKVKPKFTFTK</sequence>